<dbReference type="RefSeq" id="WP_094806649.1">
    <property type="nucleotide sequence ID" value="NZ_NEVT01000006.1"/>
</dbReference>
<organism evidence="2 3">
    <name type="scientific">Bordetella genomosp. 2</name>
    <dbReference type="NCBI Taxonomy" id="1983456"/>
    <lineage>
        <taxon>Bacteria</taxon>
        <taxon>Pseudomonadati</taxon>
        <taxon>Pseudomonadota</taxon>
        <taxon>Betaproteobacteria</taxon>
        <taxon>Burkholderiales</taxon>
        <taxon>Alcaligenaceae</taxon>
        <taxon>Bordetella</taxon>
    </lineage>
</organism>
<evidence type="ECO:0000313" key="3">
    <source>
        <dbReference type="Proteomes" id="UP000215633"/>
    </source>
</evidence>
<dbReference type="GO" id="GO:0008081">
    <property type="term" value="F:phosphoric diester hydrolase activity"/>
    <property type="evidence" value="ECO:0007669"/>
    <property type="project" value="InterPro"/>
</dbReference>
<dbReference type="PANTHER" id="PTHR46211">
    <property type="entry name" value="GLYCEROPHOSPHORYL DIESTER PHOSPHODIESTERASE"/>
    <property type="match status" value="1"/>
</dbReference>
<dbReference type="Proteomes" id="UP000215633">
    <property type="component" value="Unassembled WGS sequence"/>
</dbReference>
<feature type="domain" description="GP-PDE" evidence="1">
    <location>
        <begin position="11"/>
        <end position="248"/>
    </location>
</feature>
<reference evidence="3" key="1">
    <citation type="submission" date="2017-05" db="EMBL/GenBank/DDBJ databases">
        <title>Complete and WGS of Bordetella genogroups.</title>
        <authorList>
            <person name="Spilker T."/>
            <person name="Lipuma J."/>
        </authorList>
    </citation>
    <scope>NUCLEOTIDE SEQUENCE [LARGE SCALE GENOMIC DNA]</scope>
    <source>
        <strain evidence="3">AU8256</strain>
    </source>
</reference>
<dbReference type="Gene3D" id="3.20.20.190">
    <property type="entry name" value="Phosphatidylinositol (PI) phosphodiesterase"/>
    <property type="match status" value="1"/>
</dbReference>
<sequence>MNAPLPPWPYPAHIAHRGGGRLAPENTLAAMRVGAQHRFRMFEFDVKLSRDDVLVLLHDDTLDRTTDGQGPAAAQSFAELARLDAGGWHSPAYAGEPVPAFEAVARYALANGIACNIEIKPSPGQESATGAAVALAARRLWRDALPAPLLSSFSETALAAAQAAAPELPRALLVEQVPPDWRERLARYDCVALNINQRDASRELIEAVHAAGYRIAAWTVNDPARARLLLSWGLDALFTDELTEISPP</sequence>
<dbReference type="InterPro" id="IPR017946">
    <property type="entry name" value="PLC-like_Pdiesterase_TIM-brl"/>
</dbReference>
<dbReference type="NCBIfam" id="NF006989">
    <property type="entry name" value="PRK09454.1"/>
    <property type="match status" value="1"/>
</dbReference>
<dbReference type="CDD" id="cd08562">
    <property type="entry name" value="GDPD_EcUgpQ_like"/>
    <property type="match status" value="1"/>
</dbReference>
<evidence type="ECO:0000259" key="1">
    <source>
        <dbReference type="PROSITE" id="PS51704"/>
    </source>
</evidence>
<dbReference type="PROSITE" id="PS51704">
    <property type="entry name" value="GP_PDE"/>
    <property type="match status" value="1"/>
</dbReference>
<dbReference type="Pfam" id="PF03009">
    <property type="entry name" value="GDPD"/>
    <property type="match status" value="1"/>
</dbReference>
<comment type="caution">
    <text evidence="2">The sequence shown here is derived from an EMBL/GenBank/DDBJ whole genome shotgun (WGS) entry which is preliminary data.</text>
</comment>
<proteinExistence type="predicted"/>
<dbReference type="GO" id="GO:0006629">
    <property type="term" value="P:lipid metabolic process"/>
    <property type="evidence" value="ECO:0007669"/>
    <property type="project" value="InterPro"/>
</dbReference>
<dbReference type="SUPFAM" id="SSF51695">
    <property type="entry name" value="PLC-like phosphodiesterases"/>
    <property type="match status" value="1"/>
</dbReference>
<dbReference type="EMBL" id="NEVT01000006">
    <property type="protein sequence ID" value="OZI75629.1"/>
    <property type="molecule type" value="Genomic_DNA"/>
</dbReference>
<protein>
    <submittedName>
        <fullName evidence="2">Glycerophosphodiester phosphodiesterase</fullName>
    </submittedName>
</protein>
<dbReference type="AlphaFoldDB" id="A0A261VNJ8"/>
<gene>
    <name evidence="2" type="ORF">CAL24_10385</name>
</gene>
<dbReference type="PANTHER" id="PTHR46211:SF1">
    <property type="entry name" value="GLYCEROPHOSPHODIESTER PHOSPHODIESTERASE, CYTOPLASMIC"/>
    <property type="match status" value="1"/>
</dbReference>
<accession>A0A261VNJ8</accession>
<name>A0A261VNJ8_9BORD</name>
<dbReference type="InterPro" id="IPR030395">
    <property type="entry name" value="GP_PDE_dom"/>
</dbReference>
<keyword evidence="3" id="KW-1185">Reference proteome</keyword>
<evidence type="ECO:0000313" key="2">
    <source>
        <dbReference type="EMBL" id="OZI75629.1"/>
    </source>
</evidence>